<dbReference type="GO" id="GO:0004519">
    <property type="term" value="F:endonuclease activity"/>
    <property type="evidence" value="ECO:0007669"/>
    <property type="project" value="InterPro"/>
</dbReference>
<proteinExistence type="predicted"/>
<sequence length="149" mass="17232">MQKEISYDYIRGLVDGEGCFSFHTVPGRVGSGFEKMRIPVFAISMHERDEALITALRDKLGLKNRVYNHKPSLGDGANRGRKSTLFVRDIGALKNVIIPLFYNRLFGYKGKQFVEWLEKIGNDPRVPDLYKLLYRLHKSGFYTKNQKFL</sequence>
<feature type="domain" description="Homing endonuclease LAGLIDADG" evidence="1">
    <location>
        <begin position="11"/>
        <end position="118"/>
    </location>
</feature>
<dbReference type="SUPFAM" id="SSF55608">
    <property type="entry name" value="Homing endonucleases"/>
    <property type="match status" value="1"/>
</dbReference>
<dbReference type="AlphaFoldDB" id="A0A1G1Z7B1"/>
<dbReference type="Proteomes" id="UP000178744">
    <property type="component" value="Unassembled WGS sequence"/>
</dbReference>
<name>A0A1G1Z7B1_9BACT</name>
<protein>
    <recommendedName>
        <fullName evidence="1">Homing endonuclease LAGLIDADG domain-containing protein</fullName>
    </recommendedName>
</protein>
<organism evidence="2 3">
    <name type="scientific">Candidatus Colwellbacteria bacterium RIFCSPLOWO2_01_FULL_48_10</name>
    <dbReference type="NCBI Taxonomy" id="1797690"/>
    <lineage>
        <taxon>Bacteria</taxon>
        <taxon>Candidatus Colwelliibacteriota</taxon>
    </lineage>
</organism>
<dbReference type="Pfam" id="PF00961">
    <property type="entry name" value="LAGLIDADG_1"/>
    <property type="match status" value="1"/>
</dbReference>
<evidence type="ECO:0000313" key="3">
    <source>
        <dbReference type="Proteomes" id="UP000178744"/>
    </source>
</evidence>
<dbReference type="InterPro" id="IPR004860">
    <property type="entry name" value="LAGLIDADG_dom"/>
</dbReference>
<dbReference type="InterPro" id="IPR027434">
    <property type="entry name" value="Homing_endonucl"/>
</dbReference>
<evidence type="ECO:0000313" key="2">
    <source>
        <dbReference type="EMBL" id="OGY60404.1"/>
    </source>
</evidence>
<accession>A0A1G1Z7B1</accession>
<evidence type="ECO:0000259" key="1">
    <source>
        <dbReference type="Pfam" id="PF00961"/>
    </source>
</evidence>
<gene>
    <name evidence="2" type="ORF">A3B23_01870</name>
</gene>
<comment type="caution">
    <text evidence="2">The sequence shown here is derived from an EMBL/GenBank/DDBJ whole genome shotgun (WGS) entry which is preliminary data.</text>
</comment>
<dbReference type="STRING" id="1797690.A3B23_01870"/>
<dbReference type="EMBL" id="MHIY01000001">
    <property type="protein sequence ID" value="OGY60404.1"/>
    <property type="molecule type" value="Genomic_DNA"/>
</dbReference>
<reference evidence="2 3" key="1">
    <citation type="journal article" date="2016" name="Nat. Commun.">
        <title>Thousands of microbial genomes shed light on interconnected biogeochemical processes in an aquifer system.</title>
        <authorList>
            <person name="Anantharaman K."/>
            <person name="Brown C.T."/>
            <person name="Hug L.A."/>
            <person name="Sharon I."/>
            <person name="Castelle C.J."/>
            <person name="Probst A.J."/>
            <person name="Thomas B.C."/>
            <person name="Singh A."/>
            <person name="Wilkins M.J."/>
            <person name="Karaoz U."/>
            <person name="Brodie E.L."/>
            <person name="Williams K.H."/>
            <person name="Hubbard S.S."/>
            <person name="Banfield J.F."/>
        </authorList>
    </citation>
    <scope>NUCLEOTIDE SEQUENCE [LARGE SCALE GENOMIC DNA]</scope>
</reference>
<dbReference type="Gene3D" id="3.10.28.10">
    <property type="entry name" value="Homing endonucleases"/>
    <property type="match status" value="1"/>
</dbReference>